<evidence type="ECO:0000313" key="4">
    <source>
        <dbReference type="Proteomes" id="UP000186583"/>
    </source>
</evidence>
<protein>
    <submittedName>
        <fullName evidence="3">Uncharacterized protein</fullName>
    </submittedName>
</protein>
<gene>
    <name evidence="3" type="ORF">CCHL11_04390</name>
</gene>
<feature type="compositionally biased region" description="Low complexity" evidence="2">
    <location>
        <begin position="55"/>
        <end position="64"/>
    </location>
</feature>
<name>A0A1Q8RMB1_9PEZI</name>
<dbReference type="AlphaFoldDB" id="A0A1Q8RMB1"/>
<feature type="compositionally biased region" description="Low complexity" evidence="2">
    <location>
        <begin position="92"/>
        <end position="103"/>
    </location>
</feature>
<keyword evidence="4" id="KW-1185">Reference proteome</keyword>
<dbReference type="Gene3D" id="1.10.287.1490">
    <property type="match status" value="1"/>
</dbReference>
<reference evidence="3 4" key="1">
    <citation type="submission" date="2016-11" db="EMBL/GenBank/DDBJ databases">
        <title>Draft Genome Assembly of Colletotrichum chlorophyti a pathogen of herbaceous plants.</title>
        <authorList>
            <person name="Gan P."/>
            <person name="Narusaka M."/>
            <person name="Tsushima A."/>
            <person name="Narusaka Y."/>
            <person name="Takano Y."/>
            <person name="Shirasu K."/>
        </authorList>
    </citation>
    <scope>NUCLEOTIDE SEQUENCE [LARGE SCALE GENOMIC DNA]</scope>
    <source>
        <strain evidence="3 4">NTL11</strain>
    </source>
</reference>
<dbReference type="Proteomes" id="UP000186583">
    <property type="component" value="Unassembled WGS sequence"/>
</dbReference>
<organism evidence="3 4">
    <name type="scientific">Colletotrichum chlorophyti</name>
    <dbReference type="NCBI Taxonomy" id="708187"/>
    <lineage>
        <taxon>Eukaryota</taxon>
        <taxon>Fungi</taxon>
        <taxon>Dikarya</taxon>
        <taxon>Ascomycota</taxon>
        <taxon>Pezizomycotina</taxon>
        <taxon>Sordariomycetes</taxon>
        <taxon>Hypocreomycetidae</taxon>
        <taxon>Glomerellales</taxon>
        <taxon>Glomerellaceae</taxon>
        <taxon>Colletotrichum</taxon>
    </lineage>
</organism>
<dbReference type="EMBL" id="MPGH01000181">
    <property type="protein sequence ID" value="OLN85313.1"/>
    <property type="molecule type" value="Genomic_DNA"/>
</dbReference>
<comment type="caution">
    <text evidence="3">The sequence shown here is derived from an EMBL/GenBank/DDBJ whole genome shotgun (WGS) entry which is preliminary data.</text>
</comment>
<dbReference type="OrthoDB" id="3557318at2759"/>
<feature type="compositionally biased region" description="Polar residues" evidence="2">
    <location>
        <begin position="663"/>
        <end position="681"/>
    </location>
</feature>
<dbReference type="STRING" id="708187.A0A1Q8RMB1"/>
<accession>A0A1Q8RMB1</accession>
<feature type="region of interest" description="Disordered" evidence="2">
    <location>
        <begin position="55"/>
        <end position="104"/>
    </location>
</feature>
<feature type="compositionally biased region" description="Basic and acidic residues" evidence="2">
    <location>
        <begin position="682"/>
        <end position="691"/>
    </location>
</feature>
<evidence type="ECO:0000256" key="1">
    <source>
        <dbReference type="SAM" id="Coils"/>
    </source>
</evidence>
<proteinExistence type="predicted"/>
<feature type="coiled-coil region" evidence="1">
    <location>
        <begin position="456"/>
        <end position="539"/>
    </location>
</feature>
<evidence type="ECO:0000313" key="3">
    <source>
        <dbReference type="EMBL" id="OLN85313.1"/>
    </source>
</evidence>
<evidence type="ECO:0000256" key="2">
    <source>
        <dbReference type="SAM" id="MobiDB-lite"/>
    </source>
</evidence>
<feature type="region of interest" description="Disordered" evidence="2">
    <location>
        <begin position="652"/>
        <end position="691"/>
    </location>
</feature>
<feature type="coiled-coil region" evidence="1">
    <location>
        <begin position="596"/>
        <end position="648"/>
    </location>
</feature>
<keyword evidence="1" id="KW-0175">Coiled coil</keyword>
<feature type="coiled-coil region" evidence="1">
    <location>
        <begin position="351"/>
        <end position="420"/>
    </location>
</feature>
<sequence>MAEVIYQSLNSTLASHFKPFNEKMASHIRHDDGLPSVHEESDILGGDISMDSDLSSTGFSSSTMVDRSRPRHLPHLGEDHPIDKSFLSPRASSPTGSTRSTYTTRRRISRGAAWSAGRLHFQHSYRSEVSKELTAQAESEFFALTELMASMSRRSLSLKEVWSKIIAERESCYAEMDIMAQRFEEFTETIEREKKERGHHHHEHEERKKEIEKIRLELTAAFNSSSEFKLKLAERDAECRTLRHELSELKESLSYSKKEHEETKKTSEQTRLTLIATEAARNDLEGKCGKLRGERDSLDLKYTELHSRYEELSSKFESSHKELVQIRQINTMLKKEKHDWLHLDNERDEKMRKCEHRHEELRRKYKELEERYEKRKLEVKELHETITRVKHEKEELSQHVEKLKHDLEDEHRRWEEAEARCSKWKLKWEHSEREVISIRDEISRIEISQTELREVITKKTEEVRLLIIEKKRLREELDHATGRVDENHRQLLLVQESLNHTETTLKKTEEEVHIKTERLQRLEFDLHEMRGKIATFESERSSHQSLVASLKLEVSNLNTHCGTLKEKCHDWESKYEEVCESVTEYEEGSSSWDYEISNLRTMLEEAREQKEKAISSRNSADRERDEAISRYEEKCRQMERLEQRLSMQLHMSEHSHGHRSMSGGRTITRYSKGSHTVTSGEHSGHFDSTDS</sequence>